<organism evidence="2 3">
    <name type="scientific">Protochlamydia amoebophila (strain UWE25)</name>
    <dbReference type="NCBI Taxonomy" id="264201"/>
    <lineage>
        <taxon>Bacteria</taxon>
        <taxon>Pseudomonadati</taxon>
        <taxon>Chlamydiota</taxon>
        <taxon>Chlamydiia</taxon>
        <taxon>Parachlamydiales</taxon>
        <taxon>Parachlamydiaceae</taxon>
        <taxon>Candidatus Protochlamydia</taxon>
    </lineage>
</organism>
<dbReference type="EMBL" id="BX908798">
    <property type="protein sequence ID" value="SPJ31786.1"/>
    <property type="molecule type" value="Genomic_DNA"/>
</dbReference>
<keyword evidence="1" id="KW-0812">Transmembrane</keyword>
<evidence type="ECO:0000313" key="3">
    <source>
        <dbReference type="Proteomes" id="UP000000529"/>
    </source>
</evidence>
<feature type="transmembrane region" description="Helical" evidence="1">
    <location>
        <begin position="12"/>
        <end position="35"/>
    </location>
</feature>
<keyword evidence="1" id="KW-1133">Transmembrane helix</keyword>
<dbReference type="AlphaFoldDB" id="A0A2P9H9V4"/>
<evidence type="ECO:0000256" key="1">
    <source>
        <dbReference type="SAM" id="Phobius"/>
    </source>
</evidence>
<dbReference type="OrthoDB" id="20539at2"/>
<gene>
    <name evidence="2" type="ORF">PC_RS05545</name>
</gene>
<reference evidence="2 3" key="1">
    <citation type="journal article" date="2004" name="Science">
        <title>Illuminating the evolutionary history of chlamydiae.</title>
        <authorList>
            <person name="Horn M."/>
            <person name="Collingro A."/>
            <person name="Schmitz-Esser S."/>
            <person name="Beier C.L."/>
            <person name="Purkhold U."/>
            <person name="Fartmann B."/>
            <person name="Brandt P."/>
            <person name="Nyakatura G.J."/>
            <person name="Droege M."/>
            <person name="Frishman D."/>
            <person name="Rattei T."/>
            <person name="Mewes H."/>
            <person name="Wagner M."/>
        </authorList>
    </citation>
    <scope>NUCLEOTIDE SEQUENCE [LARGE SCALE GENOMIC DNA]</scope>
    <source>
        <strain evidence="2 3">UWE25</strain>
    </source>
</reference>
<protein>
    <submittedName>
        <fullName evidence="2">Uncharacterized protein</fullName>
    </submittedName>
</protein>
<name>A0A2P9H9V4_PARUW</name>
<accession>A0A2P9H9V4</accession>
<sequence>MRDREMRLRVFFIRLSLIFLMVMAVYGLGRVYFYLTGGFTLANITSNFSFNPQWEVKSFPAEEQIQFLPIFDQPYHYLGKGCQSYVFLSEDGRYVIKFFKYQRFRLQPWLLYAPPLPAIIQYRKEKEKKKWDKLDGFVKSWKVAFENLKKETGLIFVHLNKTENLQKQLVIYDKIGRRHQIDLDQMEFCVQRRATMLCDKLLEFKSQKQDQQAKLLIVNLLKLILSEYHRGLADNDHALMQNTGVVNEMPIHIDVGQFVKNEVIKDPTVYHQELFTKTYKFKIWLNENYPELASFLEAQLKEIIGPAYWTMQPKFRLK</sequence>
<dbReference type="KEGG" id="pcu:PC_RS05545"/>
<dbReference type="Proteomes" id="UP000000529">
    <property type="component" value="Chromosome"/>
</dbReference>
<keyword evidence="3" id="KW-1185">Reference proteome</keyword>
<keyword evidence="1" id="KW-0472">Membrane</keyword>
<evidence type="ECO:0000313" key="2">
    <source>
        <dbReference type="EMBL" id="SPJ31786.1"/>
    </source>
</evidence>
<proteinExistence type="predicted"/>